<evidence type="ECO:0000256" key="11">
    <source>
        <dbReference type="PIRSR" id="PIRSR000239-1"/>
    </source>
</evidence>
<evidence type="ECO:0000256" key="6">
    <source>
        <dbReference type="ARBA" id="ARBA00023157"/>
    </source>
</evidence>
<dbReference type="EC" id="1.11.1.24" evidence="10"/>
<evidence type="ECO:0000313" key="14">
    <source>
        <dbReference type="EMBL" id="KYC57932.1"/>
    </source>
</evidence>
<reference evidence="13 15" key="1">
    <citation type="journal article" date="2016" name="ISME J.">
        <title>Chasing the elusive Euryarchaeota class WSA2: genomes reveal a uniquely fastidious methyl-reducing methanogen.</title>
        <authorList>
            <person name="Nobu M.K."/>
            <person name="Narihiro T."/>
            <person name="Kuroda K."/>
            <person name="Mei R."/>
            <person name="Liu W.T."/>
        </authorList>
    </citation>
    <scope>NUCLEOTIDE SEQUENCE [LARGE SCALE GENOMIC DNA]</scope>
    <source>
        <strain evidence="13">ADurb1013_Bin02101</strain>
        <strain evidence="14">ADurb1213_Bin02801</strain>
    </source>
</reference>
<dbReference type="Pfam" id="PF00578">
    <property type="entry name" value="AhpC-TSA"/>
    <property type="match status" value="1"/>
</dbReference>
<dbReference type="PATRIC" id="fig|1706435.3.peg.811"/>
<dbReference type="PROSITE" id="PS51352">
    <property type="entry name" value="THIOREDOXIN_2"/>
    <property type="match status" value="1"/>
</dbReference>
<organism evidence="13 15">
    <name type="scientific">Candidatus Methanofastidiosum methylothiophilum</name>
    <dbReference type="NCBI Taxonomy" id="1705564"/>
    <lineage>
        <taxon>Archaea</taxon>
        <taxon>Methanobacteriati</taxon>
        <taxon>Methanobacteriota</taxon>
        <taxon>Stenosarchaea group</taxon>
        <taxon>Candidatus Methanofastidiosia</taxon>
        <taxon>Candidatus Methanofastidiosales</taxon>
        <taxon>Candidatus Methanofastidiosaceae</taxon>
        <taxon>Candidatus Methanofastidiosum</taxon>
    </lineage>
</organism>
<dbReference type="Pfam" id="PF10417">
    <property type="entry name" value="1-cysPrx_C"/>
    <property type="match status" value="1"/>
</dbReference>
<evidence type="ECO:0000256" key="3">
    <source>
        <dbReference type="ARBA" id="ARBA00022559"/>
    </source>
</evidence>
<feature type="binding site" evidence="10">
    <location>
        <position position="137"/>
    </location>
    <ligand>
        <name>substrate</name>
    </ligand>
</feature>
<dbReference type="PANTHER" id="PTHR10681:SF128">
    <property type="entry name" value="THIOREDOXIN-DEPENDENT PEROXIDE REDUCTASE, MITOCHONDRIAL"/>
    <property type="match status" value="1"/>
</dbReference>
<comment type="function">
    <text evidence="10">Thiol-specific peroxidase that catalyzes the reduction of hydrogen peroxide and organic hydroperoxides to water and alcohols, respectively. Plays a role in cell protection against oxidative stress by detoxifying peroxides.</text>
</comment>
<comment type="similarity">
    <text evidence="8 10">Belongs to the peroxiredoxin family. Prx6 subfamily.</text>
</comment>
<feature type="active site" description="Cysteine sulfenic acid (-SOH) intermediate; for peroxidase activity" evidence="11">
    <location>
        <position position="54"/>
    </location>
</feature>
<evidence type="ECO:0000256" key="5">
    <source>
        <dbReference type="ARBA" id="ARBA00023002"/>
    </source>
</evidence>
<dbReference type="Gene3D" id="3.30.1020.10">
    <property type="entry name" value="Antioxidant, Horf6, Chain A, domain2"/>
    <property type="match status" value="1"/>
</dbReference>
<dbReference type="GO" id="GO:0042744">
    <property type="term" value="P:hydrogen peroxide catabolic process"/>
    <property type="evidence" value="ECO:0007669"/>
    <property type="project" value="TreeGrafter"/>
</dbReference>
<comment type="subcellular location">
    <subcellularLocation>
        <location evidence="10">Cytoplasm</location>
    </subcellularLocation>
</comment>
<dbReference type="InterPro" id="IPR045020">
    <property type="entry name" value="PRX_1cys"/>
</dbReference>
<keyword evidence="4 10" id="KW-0049">Antioxidant</keyword>
<comment type="caution">
    <text evidence="13">The sequence shown here is derived from an EMBL/GenBank/DDBJ whole genome shotgun (WGS) entry which is preliminary data.</text>
</comment>
<feature type="disulfide bond" description="Alternate" evidence="10">
    <location>
        <begin position="216"/>
        <end position="222"/>
    </location>
</feature>
<dbReference type="EMBL" id="LNJB01000002">
    <property type="protein sequence ID" value="KYC55326.1"/>
    <property type="molecule type" value="Genomic_DNA"/>
</dbReference>
<comment type="miscellaneous">
    <text evidence="10">The active site is a conserved redox-active cysteine residue, the peroxidatic cysteine (C(P)), which makes the nucleophilic attack on the peroxide substrate. The peroxide oxidizes the C(P)-SH to cysteine sulfenic acid (C(P)-SOH), which then reacts with another cysteine residue, the resolving cysteine (C(R)), to form a disulfide bridge. The disulfide is subsequently reduced by an appropriate electron donor to complete the catalytic cycle. Although the primary sequence of this enzyme is similar to those of the 1-Cys Prx6 enzymes, its catalytic properties resemble those of the typical 2-Cys Prxs and C(R) is provided by the other dimeric subunit to form an intersubunit disulfide. The disulfide is subsequently reduced by thioredoxin.</text>
</comment>
<dbReference type="InterPro" id="IPR000866">
    <property type="entry name" value="AhpC/TSA"/>
</dbReference>
<comment type="subunit">
    <text evidence="9 10">Homodecamer. Pentamer of dimers that assemble into a ring structure.</text>
</comment>
<dbReference type="NCBIfam" id="NF009668">
    <property type="entry name" value="PRK13189.1"/>
    <property type="match status" value="1"/>
</dbReference>
<dbReference type="PATRIC" id="fig|1706433.3.peg.311"/>
<dbReference type="GO" id="GO:0033554">
    <property type="term" value="P:cellular response to stress"/>
    <property type="evidence" value="ECO:0007669"/>
    <property type="project" value="TreeGrafter"/>
</dbReference>
<comment type="similarity">
    <text evidence="1">Belongs to the peroxiredoxin family. AhpC/Prx1 subfamily.</text>
</comment>
<keyword evidence="5 10" id="KW-0560">Oxidoreductase</keyword>
<proteinExistence type="inferred from homology"/>
<keyword evidence="6 10" id="KW-1015">Disulfide bond</keyword>
<accession>A0A150JDM5</accession>
<feature type="active site" description="Cysteine sulfenic acid (-SOH) intermediate" evidence="10">
    <location>
        <position position="54"/>
    </location>
</feature>
<evidence type="ECO:0000259" key="12">
    <source>
        <dbReference type="PROSITE" id="PS51352"/>
    </source>
</evidence>
<dbReference type="AlphaFoldDB" id="A0A150JJ12"/>
<dbReference type="GO" id="GO:0008379">
    <property type="term" value="F:thioredoxin peroxidase activity"/>
    <property type="evidence" value="ECO:0007669"/>
    <property type="project" value="TreeGrafter"/>
</dbReference>
<dbReference type="GO" id="GO:0006979">
    <property type="term" value="P:response to oxidative stress"/>
    <property type="evidence" value="ECO:0007669"/>
    <property type="project" value="TreeGrafter"/>
</dbReference>
<evidence type="ECO:0000256" key="8">
    <source>
        <dbReference type="ARBA" id="ARBA00025719"/>
    </source>
</evidence>
<keyword evidence="3 10" id="KW-0575">Peroxidase</keyword>
<feature type="domain" description="Thioredoxin" evidence="12">
    <location>
        <begin position="12"/>
        <end position="174"/>
    </location>
</feature>
<keyword evidence="2 10" id="KW-0963">Cytoplasm</keyword>
<dbReference type="GO" id="GO:0045454">
    <property type="term" value="P:cell redox homeostasis"/>
    <property type="evidence" value="ECO:0007669"/>
    <property type="project" value="TreeGrafter"/>
</dbReference>
<dbReference type="InterPro" id="IPR024706">
    <property type="entry name" value="Peroxiredoxin_AhpC-typ"/>
</dbReference>
<evidence type="ECO:0000256" key="9">
    <source>
        <dbReference type="ARBA" id="ARBA00064044"/>
    </source>
</evidence>
<feature type="disulfide bond" description="Interchain (with Cys-54); in linked form" evidence="10">
    <location>
        <position position="222"/>
    </location>
</feature>
<evidence type="ECO:0000256" key="2">
    <source>
        <dbReference type="ARBA" id="ARBA00022490"/>
    </source>
</evidence>
<comment type="catalytic activity">
    <reaction evidence="10">
        <text>a hydroperoxide + [thioredoxin]-dithiol = an alcohol + [thioredoxin]-disulfide + H2O</text>
        <dbReference type="Rhea" id="RHEA:62620"/>
        <dbReference type="Rhea" id="RHEA-COMP:10698"/>
        <dbReference type="Rhea" id="RHEA-COMP:10700"/>
        <dbReference type="ChEBI" id="CHEBI:15377"/>
        <dbReference type="ChEBI" id="CHEBI:29950"/>
        <dbReference type="ChEBI" id="CHEBI:30879"/>
        <dbReference type="ChEBI" id="CHEBI:35924"/>
        <dbReference type="ChEBI" id="CHEBI:50058"/>
        <dbReference type="EC" id="1.11.1.24"/>
    </reaction>
</comment>
<sequence length="227" mass="26167">MEEEFKEQMSMPLIGDDAPKFKAKTTMGDINFPEDYKGKWVILFSHPADFTPVCTTEFMTFASMQNEFKDLNCELIGLSIDSIYAHIAWLRTIKEKIEYKGMKNIEIMFPVIEDLRMDVSKKFGMVQPNASTTQAVRAVFIIDPKAKVRAILYYPLSNGRNMNEIKRLLLAMQKSDKEQIATPANWHPGDDVIIPPPGSCGLAKERMEKEEKGKYCLDWFMCFRKEK</sequence>
<protein>
    <recommendedName>
        <fullName evidence="10">Peroxiredoxin</fullName>
        <ecNumber evidence="10">1.11.1.24</ecNumber>
    </recommendedName>
    <alternativeName>
        <fullName evidence="10">Thioredoxin peroxidase</fullName>
    </alternativeName>
    <alternativeName>
        <fullName evidence="10">Thioredoxin-dependent peroxiredoxin</fullName>
    </alternativeName>
</protein>
<dbReference type="GO" id="GO:0005829">
    <property type="term" value="C:cytosol"/>
    <property type="evidence" value="ECO:0007669"/>
    <property type="project" value="TreeGrafter"/>
</dbReference>
<dbReference type="EMBL" id="LNJE01000007">
    <property type="protein sequence ID" value="KYC57932.1"/>
    <property type="molecule type" value="Genomic_DNA"/>
</dbReference>
<dbReference type="InterPro" id="IPR050217">
    <property type="entry name" value="Peroxiredoxin"/>
</dbReference>
<evidence type="ECO:0000256" key="10">
    <source>
        <dbReference type="HAMAP-Rule" id="MF_00401"/>
    </source>
</evidence>
<dbReference type="Proteomes" id="UP000092420">
    <property type="component" value="Unassembled WGS sequence"/>
</dbReference>
<name>A0A150JJ12_9EURY</name>
<gene>
    <name evidence="13" type="ORF">AN188_00312</name>
    <name evidence="14" type="ORF">APG09_00819</name>
</gene>
<dbReference type="FunFam" id="3.40.30.10:FF:000011">
    <property type="entry name" value="Peroxiredoxin PRX1"/>
    <property type="match status" value="1"/>
</dbReference>
<dbReference type="InterPro" id="IPR036249">
    <property type="entry name" value="Thioredoxin-like_sf"/>
</dbReference>
<dbReference type="PANTHER" id="PTHR10681">
    <property type="entry name" value="THIOREDOXIN PEROXIDASE"/>
    <property type="match status" value="1"/>
</dbReference>
<dbReference type="InterPro" id="IPR019479">
    <property type="entry name" value="Peroxiredoxin_C"/>
</dbReference>
<accession>A0A150JJ12</accession>
<dbReference type="InterPro" id="IPR022915">
    <property type="entry name" value="Peroxiredoxin_TDXH"/>
</dbReference>
<accession>A0A150JL04</accession>
<dbReference type="PIRSF" id="PIRSF000239">
    <property type="entry name" value="AHPC"/>
    <property type="match status" value="1"/>
</dbReference>
<dbReference type="Gene3D" id="3.40.30.10">
    <property type="entry name" value="Glutaredoxin"/>
    <property type="match status" value="1"/>
</dbReference>
<keyword evidence="7 10" id="KW-0676">Redox-active center</keyword>
<dbReference type="SUPFAM" id="SSF52833">
    <property type="entry name" value="Thioredoxin-like"/>
    <property type="match status" value="1"/>
</dbReference>
<evidence type="ECO:0000256" key="4">
    <source>
        <dbReference type="ARBA" id="ARBA00022862"/>
    </source>
</evidence>
<evidence type="ECO:0000256" key="1">
    <source>
        <dbReference type="ARBA" id="ARBA00009796"/>
    </source>
</evidence>
<dbReference type="InterPro" id="IPR013766">
    <property type="entry name" value="Thioredoxin_domain"/>
</dbReference>
<evidence type="ECO:0000313" key="15">
    <source>
        <dbReference type="Proteomes" id="UP000092420"/>
    </source>
</evidence>
<evidence type="ECO:0000313" key="13">
    <source>
        <dbReference type="EMBL" id="KYC55326.1"/>
    </source>
</evidence>
<evidence type="ECO:0000256" key="7">
    <source>
        <dbReference type="ARBA" id="ARBA00023284"/>
    </source>
</evidence>
<dbReference type="CDD" id="cd03016">
    <property type="entry name" value="PRX_1cys"/>
    <property type="match status" value="1"/>
</dbReference>
<feature type="disulfide bond" description="Interchain (with Cys-222); in linked form" evidence="10">
    <location>
        <position position="54"/>
    </location>
</feature>
<dbReference type="HAMAP" id="MF_00401">
    <property type="entry name" value="Peroxiredoxin"/>
    <property type="match status" value="1"/>
</dbReference>